<comment type="caution">
    <text evidence="7">The sequence shown here is derived from an EMBL/GenBank/DDBJ whole genome shotgun (WGS) entry which is preliminary data.</text>
</comment>
<sequence>MSNVAHTPEFTIGQMSQLHHIPVKTLRYYDEIGLFAPHRTDARTGYRYYVADQFELLNTIHYLRTLGIPIKEIKQHLAARNLDAFLSLLTNQLAATQAQIKALQHTAARFEARIDAIHKARNITALDQPQLISRPREPIVLLQDQIHTNSEIELALRQLGNDSGEPDNLFIGNIGLTISQDNLLNGKFATFSSIFMTATAPSALSIPAGQFVRIVYNGDHQVNAPRYRKILAYIAAQNLTVTGDAVERTIIDHYISADPADYLTEILVPVK</sequence>
<dbReference type="PANTHER" id="PTHR30204">
    <property type="entry name" value="REDOX-CYCLING DRUG-SENSING TRANSCRIPTIONAL ACTIVATOR SOXR"/>
    <property type="match status" value="1"/>
</dbReference>
<name>A0A0R1ZTT7_9LACO</name>
<dbReference type="InterPro" id="IPR047057">
    <property type="entry name" value="MerR_fam"/>
</dbReference>
<dbReference type="PANTHER" id="PTHR30204:SF69">
    <property type="entry name" value="MERR-FAMILY TRANSCRIPTIONAL REGULATOR"/>
    <property type="match status" value="1"/>
</dbReference>
<protein>
    <submittedName>
        <fullName evidence="7">Transcription regulator of multidrug-efflux transporter</fullName>
    </submittedName>
</protein>
<evidence type="ECO:0000256" key="4">
    <source>
        <dbReference type="ARBA" id="ARBA00023163"/>
    </source>
</evidence>
<dbReference type="GO" id="GO:0003700">
    <property type="term" value="F:DNA-binding transcription factor activity"/>
    <property type="evidence" value="ECO:0007669"/>
    <property type="project" value="InterPro"/>
</dbReference>
<dbReference type="GO" id="GO:0003677">
    <property type="term" value="F:DNA binding"/>
    <property type="evidence" value="ECO:0007669"/>
    <property type="project" value="UniProtKB-KW"/>
</dbReference>
<keyword evidence="4" id="KW-0804">Transcription</keyword>
<dbReference type="Gene3D" id="3.20.80.10">
    <property type="entry name" value="Regulatory factor, effector binding domain"/>
    <property type="match status" value="1"/>
</dbReference>
<dbReference type="InterPro" id="IPR000551">
    <property type="entry name" value="MerR-type_HTH_dom"/>
</dbReference>
<dbReference type="InterPro" id="IPR010499">
    <property type="entry name" value="AraC_E-bd"/>
</dbReference>
<dbReference type="Proteomes" id="UP000051679">
    <property type="component" value="Unassembled WGS sequence"/>
</dbReference>
<evidence type="ECO:0000313" key="8">
    <source>
        <dbReference type="Proteomes" id="UP000051679"/>
    </source>
</evidence>
<proteinExistence type="predicted"/>
<evidence type="ECO:0000259" key="6">
    <source>
        <dbReference type="PROSITE" id="PS50937"/>
    </source>
</evidence>
<keyword evidence="8" id="KW-1185">Reference proteome</keyword>
<dbReference type="InterPro" id="IPR011256">
    <property type="entry name" value="Reg_factor_effector_dom_sf"/>
</dbReference>
<dbReference type="PROSITE" id="PS50937">
    <property type="entry name" value="HTH_MERR_2"/>
    <property type="match status" value="1"/>
</dbReference>
<dbReference type="PATRIC" id="fig|1291052.5.peg.1654"/>
<dbReference type="STRING" id="1291052.FC18_GL001624"/>
<dbReference type="SMART" id="SM00422">
    <property type="entry name" value="HTH_MERR"/>
    <property type="match status" value="1"/>
</dbReference>
<dbReference type="SUPFAM" id="SSF46955">
    <property type="entry name" value="Putative DNA-binding domain"/>
    <property type="match status" value="1"/>
</dbReference>
<feature type="domain" description="HTH merR-type" evidence="6">
    <location>
        <begin position="9"/>
        <end position="79"/>
    </location>
</feature>
<dbReference type="OrthoDB" id="9773308at2"/>
<feature type="coiled-coil region" evidence="5">
    <location>
        <begin position="86"/>
        <end position="113"/>
    </location>
</feature>
<reference evidence="7 8" key="1">
    <citation type="journal article" date="2015" name="Genome Announc.">
        <title>Expanding the biotechnology potential of lactobacilli through comparative genomics of 213 strains and associated genera.</title>
        <authorList>
            <person name="Sun Z."/>
            <person name="Harris H.M."/>
            <person name="McCann A."/>
            <person name="Guo C."/>
            <person name="Argimon S."/>
            <person name="Zhang W."/>
            <person name="Yang X."/>
            <person name="Jeffery I.B."/>
            <person name="Cooney J.C."/>
            <person name="Kagawa T.F."/>
            <person name="Liu W."/>
            <person name="Song Y."/>
            <person name="Salvetti E."/>
            <person name="Wrobel A."/>
            <person name="Rasinkangas P."/>
            <person name="Parkhill J."/>
            <person name="Rea M.C."/>
            <person name="O'Sullivan O."/>
            <person name="Ritari J."/>
            <person name="Douillard F.P."/>
            <person name="Paul Ross R."/>
            <person name="Yang R."/>
            <person name="Briner A.E."/>
            <person name="Felis G.E."/>
            <person name="de Vos W.M."/>
            <person name="Barrangou R."/>
            <person name="Klaenhammer T.R."/>
            <person name="Caufield P.W."/>
            <person name="Cui Y."/>
            <person name="Zhang H."/>
            <person name="O'Toole P.W."/>
        </authorList>
    </citation>
    <scope>NUCLEOTIDE SEQUENCE [LARGE SCALE GENOMIC DNA]</scope>
    <source>
        <strain evidence="7 8">DSM 20505</strain>
    </source>
</reference>
<evidence type="ECO:0000256" key="1">
    <source>
        <dbReference type="ARBA" id="ARBA00022491"/>
    </source>
</evidence>
<dbReference type="Pfam" id="PF13411">
    <property type="entry name" value="MerR_1"/>
    <property type="match status" value="1"/>
</dbReference>
<evidence type="ECO:0000313" key="7">
    <source>
        <dbReference type="EMBL" id="KRM55174.1"/>
    </source>
</evidence>
<evidence type="ECO:0000256" key="2">
    <source>
        <dbReference type="ARBA" id="ARBA00023015"/>
    </source>
</evidence>
<dbReference type="Gene3D" id="1.10.1660.10">
    <property type="match status" value="1"/>
</dbReference>
<dbReference type="SUPFAM" id="SSF55136">
    <property type="entry name" value="Probable bacterial effector-binding domain"/>
    <property type="match status" value="1"/>
</dbReference>
<dbReference type="CDD" id="cd01107">
    <property type="entry name" value="HTH_BmrR"/>
    <property type="match status" value="1"/>
</dbReference>
<keyword evidence="1" id="KW-0678">Repressor</keyword>
<evidence type="ECO:0000256" key="3">
    <source>
        <dbReference type="ARBA" id="ARBA00023125"/>
    </source>
</evidence>
<keyword evidence="3" id="KW-0238">DNA-binding</keyword>
<organism evidence="7 8">
    <name type="scientific">Lacticaseibacillus sharpeae JCM 1186 = DSM 20505</name>
    <dbReference type="NCBI Taxonomy" id="1291052"/>
    <lineage>
        <taxon>Bacteria</taxon>
        <taxon>Bacillati</taxon>
        <taxon>Bacillota</taxon>
        <taxon>Bacilli</taxon>
        <taxon>Lactobacillales</taxon>
        <taxon>Lactobacillaceae</taxon>
        <taxon>Lacticaseibacillus</taxon>
    </lineage>
</organism>
<gene>
    <name evidence="7" type="ORF">FC18_GL001624</name>
</gene>
<accession>A0A0R1ZTT7</accession>
<dbReference type="AlphaFoldDB" id="A0A0R1ZTT7"/>
<evidence type="ECO:0000256" key="5">
    <source>
        <dbReference type="SAM" id="Coils"/>
    </source>
</evidence>
<dbReference type="EMBL" id="AYYO01000030">
    <property type="protein sequence ID" value="KRM55174.1"/>
    <property type="molecule type" value="Genomic_DNA"/>
</dbReference>
<keyword evidence="5" id="KW-0175">Coiled coil</keyword>
<keyword evidence="2" id="KW-0805">Transcription regulation</keyword>
<dbReference type="SMART" id="SM00871">
    <property type="entry name" value="AraC_E_bind"/>
    <property type="match status" value="1"/>
</dbReference>
<dbReference type="RefSeq" id="WP_054677948.1">
    <property type="nucleotide sequence ID" value="NZ_AYYO01000030.1"/>
</dbReference>
<dbReference type="InterPro" id="IPR009061">
    <property type="entry name" value="DNA-bd_dom_put_sf"/>
</dbReference>